<keyword evidence="1" id="KW-0812">Transmembrane</keyword>
<gene>
    <name evidence="3" type="ORF">PT974_07725</name>
</gene>
<evidence type="ECO:0000256" key="1">
    <source>
        <dbReference type="SAM" id="Phobius"/>
    </source>
</evidence>
<organism evidence="3 4">
    <name type="scientific">Cladobotryum mycophilum</name>
    <dbReference type="NCBI Taxonomy" id="491253"/>
    <lineage>
        <taxon>Eukaryota</taxon>
        <taxon>Fungi</taxon>
        <taxon>Dikarya</taxon>
        <taxon>Ascomycota</taxon>
        <taxon>Pezizomycotina</taxon>
        <taxon>Sordariomycetes</taxon>
        <taxon>Hypocreomycetidae</taxon>
        <taxon>Hypocreales</taxon>
        <taxon>Hypocreaceae</taxon>
        <taxon>Cladobotryum</taxon>
    </lineage>
</organism>
<keyword evidence="1" id="KW-1133">Transmembrane helix</keyword>
<protein>
    <recommendedName>
        <fullName evidence="5">Mid2 domain-containing protein</fullName>
    </recommendedName>
</protein>
<keyword evidence="1" id="KW-0472">Membrane</keyword>
<evidence type="ECO:0000256" key="2">
    <source>
        <dbReference type="SAM" id="SignalP"/>
    </source>
</evidence>
<keyword evidence="2" id="KW-0732">Signal</keyword>
<feature type="transmembrane region" description="Helical" evidence="1">
    <location>
        <begin position="518"/>
        <end position="542"/>
    </location>
</feature>
<sequence>MLWAPLLFFTWLASLFASASSSDLIVRNLPGKSSADTVREIRRLLHARAITSKTGVLFDNSTSLDHAFDGKKLFEYKQDVPIHGRSGSTKASIGVEITCSKCYIAGKARAKLTANGSLNVTKIANKAKTSIEHTFQNINAYLNNITNVIGKDIKNLDAADIPHDVSKIPPPPFDFDTDLEFSEYTLEVEFENTEFYIELETVVSAGITYTFSIYSSKNLGADIDGLFFGVVFSVDLILSVENEIDIKSGFHIKLDDKMLMTIALFAKEASHLDYHGGKFEFLPVTIQSGDTILKAVLRLQVRAGFAINIDKSLVFDIDGLGLNLIKFGSGIEARVYANVAEFVTNVTKASNDTAKRDQKCARHVLQDYKMAIGAAAGATIQFLNNTWGPIAKTEIPIYYTNLLAACIMTADPAATTTTSIVQTLTPAKRQDHMSTVTTTTEITYTATVCKSSTLINCPASLQAVTENVVTKTLSTSVHSGATPLWSPTITSGFKTVDFRDGAMSMTASKDKKGVNKPLIIGLSVGLGVPVLALVIAGLFFFLRKQRHSSPTLDNSTTIIASSKVPSTYTQYRPVNPEED</sequence>
<evidence type="ECO:0000313" key="4">
    <source>
        <dbReference type="Proteomes" id="UP001338125"/>
    </source>
</evidence>
<comment type="caution">
    <text evidence="3">The sequence shown here is derived from an EMBL/GenBank/DDBJ whole genome shotgun (WGS) entry which is preliminary data.</text>
</comment>
<dbReference type="Proteomes" id="UP001338125">
    <property type="component" value="Unassembled WGS sequence"/>
</dbReference>
<evidence type="ECO:0000313" key="3">
    <source>
        <dbReference type="EMBL" id="KAK5991692.1"/>
    </source>
</evidence>
<keyword evidence="4" id="KW-1185">Reference proteome</keyword>
<feature type="signal peptide" evidence="2">
    <location>
        <begin position="1"/>
        <end position="21"/>
    </location>
</feature>
<accession>A0ABR0SHP7</accession>
<proteinExistence type="predicted"/>
<name>A0ABR0SHP7_9HYPO</name>
<reference evidence="3 4" key="1">
    <citation type="submission" date="2024-01" db="EMBL/GenBank/DDBJ databases">
        <title>Complete genome of Cladobotryum mycophilum ATHUM6906.</title>
        <authorList>
            <person name="Christinaki A.C."/>
            <person name="Myridakis A.I."/>
            <person name="Kouvelis V.N."/>
        </authorList>
    </citation>
    <scope>NUCLEOTIDE SEQUENCE [LARGE SCALE GENOMIC DNA]</scope>
    <source>
        <strain evidence="3 4">ATHUM6906</strain>
    </source>
</reference>
<feature type="chain" id="PRO_5045240328" description="Mid2 domain-containing protein" evidence="2">
    <location>
        <begin position="22"/>
        <end position="579"/>
    </location>
</feature>
<dbReference type="EMBL" id="JAVFKD010000013">
    <property type="protein sequence ID" value="KAK5991692.1"/>
    <property type="molecule type" value="Genomic_DNA"/>
</dbReference>
<evidence type="ECO:0008006" key="5">
    <source>
        <dbReference type="Google" id="ProtNLM"/>
    </source>
</evidence>